<dbReference type="AlphaFoldDB" id="A0AAV0XP30"/>
<evidence type="ECO:0000313" key="3">
    <source>
        <dbReference type="Proteomes" id="UP001160148"/>
    </source>
</evidence>
<proteinExistence type="predicted"/>
<dbReference type="Proteomes" id="UP001160148">
    <property type="component" value="Unassembled WGS sequence"/>
</dbReference>
<feature type="compositionally biased region" description="Polar residues" evidence="1">
    <location>
        <begin position="92"/>
        <end position="102"/>
    </location>
</feature>
<feature type="region of interest" description="Disordered" evidence="1">
    <location>
        <begin position="1"/>
        <end position="21"/>
    </location>
</feature>
<keyword evidence="3" id="KW-1185">Reference proteome</keyword>
<reference evidence="2 3" key="1">
    <citation type="submission" date="2023-01" db="EMBL/GenBank/DDBJ databases">
        <authorList>
            <person name="Whitehead M."/>
        </authorList>
    </citation>
    <scope>NUCLEOTIDE SEQUENCE [LARGE SCALE GENOMIC DNA]</scope>
</reference>
<comment type="caution">
    <text evidence="2">The sequence shown here is derived from an EMBL/GenBank/DDBJ whole genome shotgun (WGS) entry which is preliminary data.</text>
</comment>
<protein>
    <submittedName>
        <fullName evidence="2">Uncharacterized protein</fullName>
    </submittedName>
</protein>
<organism evidence="2 3">
    <name type="scientific">Macrosiphum euphorbiae</name>
    <name type="common">potato aphid</name>
    <dbReference type="NCBI Taxonomy" id="13131"/>
    <lineage>
        <taxon>Eukaryota</taxon>
        <taxon>Metazoa</taxon>
        <taxon>Ecdysozoa</taxon>
        <taxon>Arthropoda</taxon>
        <taxon>Hexapoda</taxon>
        <taxon>Insecta</taxon>
        <taxon>Pterygota</taxon>
        <taxon>Neoptera</taxon>
        <taxon>Paraneoptera</taxon>
        <taxon>Hemiptera</taxon>
        <taxon>Sternorrhyncha</taxon>
        <taxon>Aphidomorpha</taxon>
        <taxon>Aphidoidea</taxon>
        <taxon>Aphididae</taxon>
        <taxon>Macrosiphini</taxon>
        <taxon>Macrosiphum</taxon>
    </lineage>
</organism>
<sequence>MVETKKEFAEREERRRENAALKRESAIEDIKSVHAMIQRANSDPDFVLNVDGLDSVWSQFKAEVYPAAQSGELRIMINSAEAAANVLRPARTASTVSQNVGHSSSVSDKSSGQPLSRLPEIPLPRFGIDFHLWPTFHDTFAK</sequence>
<name>A0AAV0XP30_9HEMI</name>
<gene>
    <name evidence="2" type="ORF">MEUPH1_LOCUS24085</name>
</gene>
<feature type="region of interest" description="Disordered" evidence="1">
    <location>
        <begin position="92"/>
        <end position="115"/>
    </location>
</feature>
<evidence type="ECO:0000313" key="2">
    <source>
        <dbReference type="EMBL" id="CAI6369901.1"/>
    </source>
</evidence>
<evidence type="ECO:0000256" key="1">
    <source>
        <dbReference type="SAM" id="MobiDB-lite"/>
    </source>
</evidence>
<accession>A0AAV0XP30</accession>
<dbReference type="EMBL" id="CARXXK010000117">
    <property type="protein sequence ID" value="CAI6369901.1"/>
    <property type="molecule type" value="Genomic_DNA"/>
</dbReference>